<dbReference type="Gene3D" id="3.40.50.300">
    <property type="entry name" value="P-loop containing nucleotide triphosphate hydrolases"/>
    <property type="match status" value="1"/>
</dbReference>
<feature type="non-terminal residue" evidence="3">
    <location>
        <position position="220"/>
    </location>
</feature>
<dbReference type="InterPro" id="IPR038729">
    <property type="entry name" value="Rad50/SbcC_AAA"/>
</dbReference>
<name>X1JAX1_9ZZZZ</name>
<feature type="domain" description="Rad50/SbcC-type AAA" evidence="2">
    <location>
        <begin position="5"/>
        <end position="208"/>
    </location>
</feature>
<sequence>MIPVKLSLRNFMPYRDNVPPLYFDGIHTACVSGENGNGKSALIDAMTWALWGKTRNTSKSDDPLIHLGQDEMEVEFDFAVGEQGYRIIRKHSKPRRRGGAGKTLLDFQIAANGSFKSISADSITQTQQKIINILHMDYATFINSAFLRQGHADEFTNQPPTKRKEVLGNILGLALYDELEQRAKELAKEQETESSQLESALEEISQELAQKPAYEAELEQ</sequence>
<reference evidence="3" key="1">
    <citation type="journal article" date="2014" name="Front. Microbiol.">
        <title>High frequency of phylogenetically diverse reductive dehalogenase-homologous genes in deep subseafloor sedimentary metagenomes.</title>
        <authorList>
            <person name="Kawai M."/>
            <person name="Futagami T."/>
            <person name="Toyoda A."/>
            <person name="Takaki Y."/>
            <person name="Nishi S."/>
            <person name="Hori S."/>
            <person name="Arai W."/>
            <person name="Tsubouchi T."/>
            <person name="Morono Y."/>
            <person name="Uchiyama I."/>
            <person name="Ito T."/>
            <person name="Fujiyama A."/>
            <person name="Inagaki F."/>
            <person name="Takami H."/>
        </authorList>
    </citation>
    <scope>NUCLEOTIDE SEQUENCE</scope>
    <source>
        <strain evidence="3">Expedition CK06-06</strain>
    </source>
</reference>
<dbReference type="InterPro" id="IPR027417">
    <property type="entry name" value="P-loop_NTPase"/>
</dbReference>
<evidence type="ECO:0000313" key="3">
    <source>
        <dbReference type="EMBL" id="GAH78660.1"/>
    </source>
</evidence>
<keyword evidence="1" id="KW-0175">Coiled coil</keyword>
<evidence type="ECO:0000259" key="2">
    <source>
        <dbReference type="Pfam" id="PF13476"/>
    </source>
</evidence>
<dbReference type="PANTHER" id="PTHR32114">
    <property type="entry name" value="ABC TRANSPORTER ABCH.3"/>
    <property type="match status" value="1"/>
</dbReference>
<dbReference type="GO" id="GO:0016887">
    <property type="term" value="F:ATP hydrolysis activity"/>
    <property type="evidence" value="ECO:0007669"/>
    <property type="project" value="InterPro"/>
</dbReference>
<organism evidence="3">
    <name type="scientific">marine sediment metagenome</name>
    <dbReference type="NCBI Taxonomy" id="412755"/>
    <lineage>
        <taxon>unclassified sequences</taxon>
        <taxon>metagenomes</taxon>
        <taxon>ecological metagenomes</taxon>
    </lineage>
</organism>
<accession>X1JAX1</accession>
<feature type="coiled-coil region" evidence="1">
    <location>
        <begin position="176"/>
        <end position="217"/>
    </location>
</feature>
<gene>
    <name evidence="3" type="ORF">S03H2_60807</name>
</gene>
<dbReference type="Pfam" id="PF13476">
    <property type="entry name" value="AAA_23"/>
    <property type="match status" value="1"/>
</dbReference>
<protein>
    <recommendedName>
        <fullName evidence="2">Rad50/SbcC-type AAA domain-containing protein</fullName>
    </recommendedName>
</protein>
<dbReference type="PANTHER" id="PTHR32114:SF2">
    <property type="entry name" value="ABC TRANSPORTER ABCH.3"/>
    <property type="match status" value="1"/>
</dbReference>
<comment type="caution">
    <text evidence="3">The sequence shown here is derived from an EMBL/GenBank/DDBJ whole genome shotgun (WGS) entry which is preliminary data.</text>
</comment>
<dbReference type="AlphaFoldDB" id="X1JAX1"/>
<evidence type="ECO:0000256" key="1">
    <source>
        <dbReference type="SAM" id="Coils"/>
    </source>
</evidence>
<dbReference type="GO" id="GO:0006302">
    <property type="term" value="P:double-strand break repair"/>
    <property type="evidence" value="ECO:0007669"/>
    <property type="project" value="InterPro"/>
</dbReference>
<dbReference type="EMBL" id="BARU01039212">
    <property type="protein sequence ID" value="GAH78660.1"/>
    <property type="molecule type" value="Genomic_DNA"/>
</dbReference>
<proteinExistence type="predicted"/>
<dbReference type="SUPFAM" id="SSF52540">
    <property type="entry name" value="P-loop containing nucleoside triphosphate hydrolases"/>
    <property type="match status" value="1"/>
</dbReference>